<keyword evidence="1" id="KW-0489">Methyltransferase</keyword>
<feature type="domain" description="Methyltransferase type 11" evidence="5">
    <location>
        <begin position="54"/>
        <end position="149"/>
    </location>
</feature>
<evidence type="ECO:0000256" key="1">
    <source>
        <dbReference type="ARBA" id="ARBA00022603"/>
    </source>
</evidence>
<dbReference type="NCBIfam" id="TIGR01983">
    <property type="entry name" value="UbiG"/>
    <property type="match status" value="1"/>
</dbReference>
<accession>A0A2G4F1H3</accession>
<keyword evidence="2" id="KW-0808">Transferase</keyword>
<evidence type="ECO:0000256" key="3">
    <source>
        <dbReference type="ARBA" id="ARBA00022688"/>
    </source>
</evidence>
<comment type="caution">
    <text evidence="6">The sequence shown here is derived from an EMBL/GenBank/DDBJ whole genome shotgun (WGS) entry which is preliminary data.</text>
</comment>
<dbReference type="Gene3D" id="3.40.50.150">
    <property type="entry name" value="Vaccinia Virus protein VP39"/>
    <property type="match status" value="1"/>
</dbReference>
<dbReference type="CDD" id="cd02440">
    <property type="entry name" value="AdoMet_MTases"/>
    <property type="match status" value="1"/>
</dbReference>
<dbReference type="PANTHER" id="PTHR43464">
    <property type="entry name" value="METHYLTRANSFERASE"/>
    <property type="match status" value="1"/>
</dbReference>
<evidence type="ECO:0000259" key="5">
    <source>
        <dbReference type="Pfam" id="PF08241"/>
    </source>
</evidence>
<keyword evidence="4" id="KW-0949">S-adenosyl-L-methionine</keyword>
<dbReference type="InterPro" id="IPR010233">
    <property type="entry name" value="UbiG_MeTrfase"/>
</dbReference>
<evidence type="ECO:0000256" key="2">
    <source>
        <dbReference type="ARBA" id="ARBA00022679"/>
    </source>
</evidence>
<gene>
    <name evidence="6" type="primary">ubiG</name>
    <name evidence="6" type="ORF">CP500_009925</name>
</gene>
<dbReference type="RefSeq" id="WP_096831239.1">
    <property type="nucleotide sequence ID" value="NZ_NXIB02000047.1"/>
</dbReference>
<dbReference type="GO" id="GO:0032259">
    <property type="term" value="P:methylation"/>
    <property type="evidence" value="ECO:0007669"/>
    <property type="project" value="UniProtKB-KW"/>
</dbReference>
<dbReference type="GO" id="GO:0061542">
    <property type="term" value="F:3-demethylubiquinol 3-O-methyltransferase activity"/>
    <property type="evidence" value="ECO:0007669"/>
    <property type="project" value="InterPro"/>
</dbReference>
<protein>
    <submittedName>
        <fullName evidence="6">3-demethylubiquinone-9 3-O-methyltransferase</fullName>
    </submittedName>
</protein>
<dbReference type="GO" id="GO:0010420">
    <property type="term" value="F:polyprenyldihydroxybenzoate methyltransferase activity"/>
    <property type="evidence" value="ECO:0007669"/>
    <property type="project" value="InterPro"/>
</dbReference>
<dbReference type="PANTHER" id="PTHR43464:SF19">
    <property type="entry name" value="UBIQUINONE BIOSYNTHESIS O-METHYLTRANSFERASE, MITOCHONDRIAL"/>
    <property type="match status" value="1"/>
</dbReference>
<evidence type="ECO:0000313" key="7">
    <source>
        <dbReference type="Proteomes" id="UP000226442"/>
    </source>
</evidence>
<dbReference type="InterPro" id="IPR029063">
    <property type="entry name" value="SAM-dependent_MTases_sf"/>
</dbReference>
<dbReference type="SUPFAM" id="SSF53335">
    <property type="entry name" value="S-adenosyl-L-methionine-dependent methyltransferases"/>
    <property type="match status" value="1"/>
</dbReference>
<dbReference type="InterPro" id="IPR013216">
    <property type="entry name" value="Methyltransf_11"/>
</dbReference>
<keyword evidence="3" id="KW-0831">Ubiquinone biosynthesis</keyword>
<keyword evidence="7" id="KW-1185">Reference proteome</keyword>
<dbReference type="AlphaFoldDB" id="A0A2G4F1H3"/>
<evidence type="ECO:0000256" key="4">
    <source>
        <dbReference type="ARBA" id="ARBA00022691"/>
    </source>
</evidence>
<reference evidence="6" key="1">
    <citation type="submission" date="2017-10" db="EMBL/GenBank/DDBJ databases">
        <title>Draft genome sequence of the planktic cyanobacteria Tychonema bourrellyi isolated from alpine lentic freshwater.</title>
        <authorList>
            <person name="Tett A."/>
            <person name="Armanini F."/>
            <person name="Asnicar F."/>
            <person name="Boscaini A."/>
            <person name="Pasolli E."/>
            <person name="Zolfo M."/>
            <person name="Donati C."/>
            <person name="Salmaso N."/>
            <person name="Segata N."/>
        </authorList>
    </citation>
    <scope>NUCLEOTIDE SEQUENCE</scope>
    <source>
        <strain evidence="6">FEM_GT703</strain>
    </source>
</reference>
<dbReference type="Proteomes" id="UP000226442">
    <property type="component" value="Unassembled WGS sequence"/>
</dbReference>
<sequence length="281" mass="32013">MVKTEVKNDLEFYDENADNWWDEKSKIYALYHLNKPRFEFFDRHATNWQGLKTLDVGCGGGFSCEFMAERGAIVSGIDQSQKCVQAAKNHAVISGFEIDYRQGFAENMPYDDNTFDVVICVDVLEHVADYKQVVSEVHRILKPGGLFFFDTINRTFSSQVVMIGLMENILQEIRKGVHDWDKFITPEELSVVMGNTGFGNIEIKGFDMFGEIGALLSQMQDFWENLMGGKQLFPDADVMKQAYQTLMSNLGNYVDYKKSGLFKIQINEDTSIMYVGVGVKN</sequence>
<dbReference type="Pfam" id="PF08241">
    <property type="entry name" value="Methyltransf_11"/>
    <property type="match status" value="1"/>
</dbReference>
<proteinExistence type="predicted"/>
<evidence type="ECO:0000313" key="6">
    <source>
        <dbReference type="EMBL" id="PHX55588.1"/>
    </source>
</evidence>
<dbReference type="OrthoDB" id="421066at2"/>
<dbReference type="EMBL" id="NXIB02000047">
    <property type="protein sequence ID" value="PHX55588.1"/>
    <property type="molecule type" value="Genomic_DNA"/>
</dbReference>
<organism evidence="6 7">
    <name type="scientific">Tychonema bourrellyi FEM_GT703</name>
    <dbReference type="NCBI Taxonomy" id="2040638"/>
    <lineage>
        <taxon>Bacteria</taxon>
        <taxon>Bacillati</taxon>
        <taxon>Cyanobacteriota</taxon>
        <taxon>Cyanophyceae</taxon>
        <taxon>Oscillatoriophycideae</taxon>
        <taxon>Oscillatoriales</taxon>
        <taxon>Microcoleaceae</taxon>
        <taxon>Tychonema</taxon>
    </lineage>
</organism>
<name>A0A2G4F1H3_9CYAN</name>